<dbReference type="GO" id="GO:0003700">
    <property type="term" value="F:DNA-binding transcription factor activity"/>
    <property type="evidence" value="ECO:0007669"/>
    <property type="project" value="InterPro"/>
</dbReference>
<reference evidence="4" key="1">
    <citation type="submission" date="2021-01" db="EMBL/GenBank/DDBJ databases">
        <title>Caligus Genome Assembly.</title>
        <authorList>
            <person name="Gallardo-Escarate C."/>
        </authorList>
    </citation>
    <scope>NUCLEOTIDE SEQUENCE [LARGE SCALE GENOMIC DNA]</scope>
</reference>
<dbReference type="PROSITE" id="PS51978">
    <property type="entry name" value="PBC"/>
    <property type="match status" value="1"/>
</dbReference>
<organism evidence="3 4">
    <name type="scientific">Caligus rogercresseyi</name>
    <name type="common">Sea louse</name>
    <dbReference type="NCBI Taxonomy" id="217165"/>
    <lineage>
        <taxon>Eukaryota</taxon>
        <taxon>Metazoa</taxon>
        <taxon>Ecdysozoa</taxon>
        <taxon>Arthropoda</taxon>
        <taxon>Crustacea</taxon>
        <taxon>Multicrustacea</taxon>
        <taxon>Hexanauplia</taxon>
        <taxon>Copepoda</taxon>
        <taxon>Siphonostomatoida</taxon>
        <taxon>Caligidae</taxon>
        <taxon>Caligus</taxon>
    </lineage>
</organism>
<evidence type="ECO:0000313" key="4">
    <source>
        <dbReference type="Proteomes" id="UP000595437"/>
    </source>
</evidence>
<evidence type="ECO:0000256" key="1">
    <source>
        <dbReference type="ARBA" id="ARBA00004123"/>
    </source>
</evidence>
<dbReference type="AlphaFoldDB" id="A0A7T8QWK5"/>
<feature type="domain" description="PBC" evidence="2">
    <location>
        <begin position="1"/>
        <end position="68"/>
    </location>
</feature>
<dbReference type="OrthoDB" id="4187154at2759"/>
<dbReference type="GO" id="GO:0005634">
    <property type="term" value="C:nucleus"/>
    <property type="evidence" value="ECO:0007669"/>
    <property type="project" value="UniProtKB-SubCell"/>
</dbReference>
<evidence type="ECO:0000313" key="3">
    <source>
        <dbReference type="EMBL" id="QQP57770.1"/>
    </source>
</evidence>
<proteinExistence type="predicted"/>
<comment type="subcellular location">
    <subcellularLocation>
        <location evidence="1">Nucleus</location>
    </subcellularLocation>
</comment>
<dbReference type="Proteomes" id="UP000595437">
    <property type="component" value="Chromosome 2"/>
</dbReference>
<accession>A0A7T8QWK5</accession>
<keyword evidence="4" id="KW-1185">Reference proteome</keyword>
<evidence type="ECO:0000259" key="2">
    <source>
        <dbReference type="PROSITE" id="PS51978"/>
    </source>
</evidence>
<gene>
    <name evidence="3" type="ORF">FKW44_002865</name>
</gene>
<dbReference type="Pfam" id="PF03792">
    <property type="entry name" value="PBC"/>
    <property type="match status" value="1"/>
</dbReference>
<dbReference type="EMBL" id="CP045891">
    <property type="protein sequence ID" value="QQP57770.1"/>
    <property type="molecule type" value="Genomic_DNA"/>
</dbReference>
<dbReference type="InterPro" id="IPR005542">
    <property type="entry name" value="PBX_PBC_dom"/>
</dbReference>
<sequence length="68" mass="7427">MLIAEGIAGPEKGGGFQAASIASEATSSGTTTTIEHADYRTKLKDIRFVYHHELDKYRQACSEFTTMS</sequence>
<name>A0A7T8QWK5_CALRO</name>
<protein>
    <recommendedName>
        <fullName evidence="2">PBC domain-containing protein</fullName>
    </recommendedName>
</protein>